<comment type="caution">
    <text evidence="2">The sequence shown here is derived from an EMBL/GenBank/DDBJ whole genome shotgun (WGS) entry which is preliminary data.</text>
</comment>
<accession>A0ABD0LHV6</accession>
<proteinExistence type="predicted"/>
<dbReference type="AlphaFoldDB" id="A0ABD0LHV6"/>
<sequence>MKGVWLMTSIVACWLLCTCILMTSAASAQPYHDAKQMKNMVRLFEGLKRAMQKRMTDVRTRVSNMFQLPDQALQSTTQEVNAGDNWQAWETVDSVSAALQQFRVTAALLITADPFPGDGNPHLTNLKLNYGLNILASNSLITVLRSGLYILDLKVQTADYWYTTQSIEWTDSSGALIKNFALFTDFEVAPHHKFLDMHAGDSLRAKPVSTYNGRSPLKTVDIGTQMSLRFVGTKGSNSPSAVAAP</sequence>
<protein>
    <submittedName>
        <fullName evidence="2">Uncharacterized protein</fullName>
    </submittedName>
</protein>
<feature type="signal peptide" evidence="1">
    <location>
        <begin position="1"/>
        <end position="28"/>
    </location>
</feature>
<gene>
    <name evidence="2" type="ORF">BaRGS_00010272</name>
</gene>
<evidence type="ECO:0000256" key="1">
    <source>
        <dbReference type="SAM" id="SignalP"/>
    </source>
</evidence>
<evidence type="ECO:0000313" key="3">
    <source>
        <dbReference type="Proteomes" id="UP001519460"/>
    </source>
</evidence>
<feature type="chain" id="PRO_5044885792" evidence="1">
    <location>
        <begin position="29"/>
        <end position="245"/>
    </location>
</feature>
<name>A0ABD0LHV6_9CAEN</name>
<dbReference type="Proteomes" id="UP001519460">
    <property type="component" value="Unassembled WGS sequence"/>
</dbReference>
<dbReference type="EMBL" id="JACVVK020000050">
    <property type="protein sequence ID" value="KAK7498612.1"/>
    <property type="molecule type" value="Genomic_DNA"/>
</dbReference>
<reference evidence="2 3" key="1">
    <citation type="journal article" date="2023" name="Sci. Data">
        <title>Genome assembly of the Korean intertidal mud-creeper Batillaria attramentaria.</title>
        <authorList>
            <person name="Patra A.K."/>
            <person name="Ho P.T."/>
            <person name="Jun S."/>
            <person name="Lee S.J."/>
            <person name="Kim Y."/>
            <person name="Won Y.J."/>
        </authorList>
    </citation>
    <scope>NUCLEOTIDE SEQUENCE [LARGE SCALE GENOMIC DNA]</scope>
    <source>
        <strain evidence="2">Wonlab-2016</strain>
    </source>
</reference>
<organism evidence="2 3">
    <name type="scientific">Batillaria attramentaria</name>
    <dbReference type="NCBI Taxonomy" id="370345"/>
    <lineage>
        <taxon>Eukaryota</taxon>
        <taxon>Metazoa</taxon>
        <taxon>Spiralia</taxon>
        <taxon>Lophotrochozoa</taxon>
        <taxon>Mollusca</taxon>
        <taxon>Gastropoda</taxon>
        <taxon>Caenogastropoda</taxon>
        <taxon>Sorbeoconcha</taxon>
        <taxon>Cerithioidea</taxon>
        <taxon>Batillariidae</taxon>
        <taxon>Batillaria</taxon>
    </lineage>
</organism>
<evidence type="ECO:0000313" key="2">
    <source>
        <dbReference type="EMBL" id="KAK7498612.1"/>
    </source>
</evidence>
<keyword evidence="1" id="KW-0732">Signal</keyword>
<keyword evidence="3" id="KW-1185">Reference proteome</keyword>